<dbReference type="PANTHER" id="PTHR47027">
    <property type="entry name" value="REVERSE TRANSCRIPTASE DOMAIN-CONTAINING PROTEIN"/>
    <property type="match status" value="1"/>
</dbReference>
<evidence type="ECO:0000256" key="1">
    <source>
        <dbReference type="SAM" id="SignalP"/>
    </source>
</evidence>
<gene>
    <name evidence="2" type="ORF">SCUD_LOCUS1911</name>
</gene>
<keyword evidence="3" id="KW-1185">Reference proteome</keyword>
<protein>
    <submittedName>
        <fullName evidence="4">Reverse transcriptase domain-containing protein</fullName>
    </submittedName>
</protein>
<dbReference type="Proteomes" id="UP000279833">
    <property type="component" value="Unassembled WGS sequence"/>
</dbReference>
<name>A0A183JGT8_9TREM</name>
<evidence type="ECO:0000313" key="3">
    <source>
        <dbReference type="Proteomes" id="UP000279833"/>
    </source>
</evidence>
<evidence type="ECO:0000313" key="4">
    <source>
        <dbReference type="WBParaSite" id="SCUD_0000191001-mRNA-1"/>
    </source>
</evidence>
<accession>A0A183JGT8</accession>
<dbReference type="EMBL" id="UZAK01001683">
    <property type="protein sequence ID" value="VDO70866.1"/>
    <property type="molecule type" value="Genomic_DNA"/>
</dbReference>
<feature type="chain" id="PRO_5043140567" evidence="1">
    <location>
        <begin position="28"/>
        <end position="181"/>
    </location>
</feature>
<dbReference type="AlphaFoldDB" id="A0A183JGT8"/>
<reference evidence="2 3" key="2">
    <citation type="submission" date="2018-11" db="EMBL/GenBank/DDBJ databases">
        <authorList>
            <consortium name="Pathogen Informatics"/>
        </authorList>
    </citation>
    <scope>NUCLEOTIDE SEQUENCE [LARGE SCALE GENOMIC DNA]</scope>
    <source>
        <strain evidence="2">Dakar</strain>
        <strain evidence="3">Dakar, Senegal</strain>
    </source>
</reference>
<organism evidence="4">
    <name type="scientific">Schistosoma curassoni</name>
    <dbReference type="NCBI Taxonomy" id="6186"/>
    <lineage>
        <taxon>Eukaryota</taxon>
        <taxon>Metazoa</taxon>
        <taxon>Spiralia</taxon>
        <taxon>Lophotrochozoa</taxon>
        <taxon>Platyhelminthes</taxon>
        <taxon>Trematoda</taxon>
        <taxon>Digenea</taxon>
        <taxon>Strigeidida</taxon>
        <taxon>Schistosomatoidea</taxon>
        <taxon>Schistosomatidae</taxon>
        <taxon>Schistosoma</taxon>
    </lineage>
</organism>
<reference evidence="4" key="1">
    <citation type="submission" date="2016-06" db="UniProtKB">
        <authorList>
            <consortium name="WormBaseParasite"/>
        </authorList>
    </citation>
    <scope>IDENTIFICATION</scope>
</reference>
<keyword evidence="1" id="KW-0732">Signal</keyword>
<sequence length="181" mass="20950">MAGVRQDCLLSHYIFLLVVDWFIKTSASEEKHRIQWTARNQLEDLDFAYDLVLLSHTHGRMQVKTNSVAAASASVGLSIYKRERKILKYNTENIEPLTFDRETMEEVESFTYLGSIIDERGVSDRNLKARIVRARTAFLQSINIWNSEQLSVNIKVIIFGKNIQAGTWRTTTSIIKKYKYL</sequence>
<dbReference type="WBParaSite" id="SCUD_0000191001-mRNA-1">
    <property type="protein sequence ID" value="SCUD_0000191001-mRNA-1"/>
    <property type="gene ID" value="SCUD_0000191001"/>
</dbReference>
<proteinExistence type="predicted"/>
<feature type="signal peptide" evidence="1">
    <location>
        <begin position="1"/>
        <end position="27"/>
    </location>
</feature>
<evidence type="ECO:0000313" key="2">
    <source>
        <dbReference type="EMBL" id="VDO70866.1"/>
    </source>
</evidence>
<dbReference type="PANTHER" id="PTHR47027:SF25">
    <property type="entry name" value="REVERSE TRANSCRIPTASE DOMAIN-CONTAINING PROTEIN"/>
    <property type="match status" value="1"/>
</dbReference>